<keyword evidence="2" id="KW-1185">Reference proteome</keyword>
<protein>
    <submittedName>
        <fullName evidence="1">Uncharacterized protein</fullName>
    </submittedName>
</protein>
<dbReference type="EMBL" id="LACB01000342">
    <property type="protein sequence ID" value="KAJ9484398.1"/>
    <property type="molecule type" value="Genomic_DNA"/>
</dbReference>
<dbReference type="Proteomes" id="UP001227192">
    <property type="component" value="Unassembled WGS sequence"/>
</dbReference>
<reference evidence="1" key="2">
    <citation type="journal article" date="2016" name="Fungal Biol.">
        <title>Ochratoxin A production by Penicillium thymicola.</title>
        <authorList>
            <person name="Nguyen H.D.T."/>
            <person name="McMullin D.R."/>
            <person name="Ponomareva E."/>
            <person name="Riley R."/>
            <person name="Pomraning K.R."/>
            <person name="Baker S.E."/>
            <person name="Seifert K.A."/>
        </authorList>
    </citation>
    <scope>NUCLEOTIDE SEQUENCE</scope>
    <source>
        <strain evidence="1">DAOM 180753</strain>
    </source>
</reference>
<dbReference type="InterPro" id="IPR006771">
    <property type="entry name" value="CetA-like"/>
</dbReference>
<proteinExistence type="predicted"/>
<organism evidence="1 2">
    <name type="scientific">Penicillium thymicola</name>
    <dbReference type="NCBI Taxonomy" id="293382"/>
    <lineage>
        <taxon>Eukaryota</taxon>
        <taxon>Fungi</taxon>
        <taxon>Dikarya</taxon>
        <taxon>Ascomycota</taxon>
        <taxon>Pezizomycotina</taxon>
        <taxon>Eurotiomycetes</taxon>
        <taxon>Eurotiomycetidae</taxon>
        <taxon>Eurotiales</taxon>
        <taxon>Aspergillaceae</taxon>
        <taxon>Penicillium</taxon>
    </lineage>
</organism>
<gene>
    <name evidence="1" type="ORF">VN97_g8978</name>
</gene>
<sequence>MRSSCSGGGAHVSPASRIDWTWCGNPDGGLTIQDMELEPCLGSKASQISSTSTSSILPVVRVAQLYEDPQFLPFSRGKKDHPTFYCKTKSEIPTMKTTLFTFAALLGMVSAQNAVVHNHCATSVYVQSFPYDGSAPGPLTTVANGETFSEEFRESGSTVKIAKTKTLATPLFFGYSFSSHPDYVYYELNTEWGNPFAADPNSLSAGDGCEAFDCAANDAACYSTEAYKKVYGCPQPVTLTADLCQ</sequence>
<comment type="caution">
    <text evidence="1">The sequence shown here is derived from an EMBL/GenBank/DDBJ whole genome shotgun (WGS) entry which is preliminary data.</text>
</comment>
<dbReference type="AlphaFoldDB" id="A0AAI9TCA3"/>
<evidence type="ECO:0000313" key="2">
    <source>
        <dbReference type="Proteomes" id="UP001227192"/>
    </source>
</evidence>
<reference evidence="1" key="1">
    <citation type="submission" date="2015-06" db="EMBL/GenBank/DDBJ databases">
        <authorList>
            <person name="Nguyen H."/>
        </authorList>
    </citation>
    <scope>NUCLEOTIDE SEQUENCE</scope>
    <source>
        <strain evidence="1">DAOM 180753</strain>
    </source>
</reference>
<evidence type="ECO:0000313" key="1">
    <source>
        <dbReference type="EMBL" id="KAJ9484398.1"/>
    </source>
</evidence>
<accession>A0AAI9TCA3</accession>
<dbReference type="Pfam" id="PF04681">
    <property type="entry name" value="Bys1"/>
    <property type="match status" value="1"/>
</dbReference>
<name>A0AAI9TCA3_PENTH</name>